<name>A0AA35ZYF4_LACSI</name>
<accession>A0AA35ZYF4</accession>
<feature type="coiled-coil region" evidence="1">
    <location>
        <begin position="12"/>
        <end position="39"/>
    </location>
</feature>
<evidence type="ECO:0000313" key="3">
    <source>
        <dbReference type="Proteomes" id="UP001177003"/>
    </source>
</evidence>
<dbReference type="Proteomes" id="UP001177003">
    <property type="component" value="Chromosome 9"/>
</dbReference>
<reference evidence="2" key="1">
    <citation type="submission" date="2023-04" db="EMBL/GenBank/DDBJ databases">
        <authorList>
            <person name="Vijverberg K."/>
            <person name="Xiong W."/>
            <person name="Schranz E."/>
        </authorList>
    </citation>
    <scope>NUCLEOTIDE SEQUENCE</scope>
</reference>
<organism evidence="2 3">
    <name type="scientific">Lactuca saligna</name>
    <name type="common">Willowleaf lettuce</name>
    <dbReference type="NCBI Taxonomy" id="75948"/>
    <lineage>
        <taxon>Eukaryota</taxon>
        <taxon>Viridiplantae</taxon>
        <taxon>Streptophyta</taxon>
        <taxon>Embryophyta</taxon>
        <taxon>Tracheophyta</taxon>
        <taxon>Spermatophyta</taxon>
        <taxon>Magnoliopsida</taxon>
        <taxon>eudicotyledons</taxon>
        <taxon>Gunneridae</taxon>
        <taxon>Pentapetalae</taxon>
        <taxon>asterids</taxon>
        <taxon>campanulids</taxon>
        <taxon>Asterales</taxon>
        <taxon>Asteraceae</taxon>
        <taxon>Cichorioideae</taxon>
        <taxon>Cichorieae</taxon>
        <taxon>Lactucinae</taxon>
        <taxon>Lactuca</taxon>
    </lineage>
</organism>
<evidence type="ECO:0000313" key="2">
    <source>
        <dbReference type="EMBL" id="CAI9300693.1"/>
    </source>
</evidence>
<protein>
    <submittedName>
        <fullName evidence="2">Uncharacterized protein</fullName>
    </submittedName>
</protein>
<proteinExistence type="predicted"/>
<evidence type="ECO:0000256" key="1">
    <source>
        <dbReference type="SAM" id="Coils"/>
    </source>
</evidence>
<dbReference type="AlphaFoldDB" id="A0AA35ZYF4"/>
<dbReference type="EMBL" id="OX465085">
    <property type="protein sequence ID" value="CAI9300693.1"/>
    <property type="molecule type" value="Genomic_DNA"/>
</dbReference>
<keyword evidence="3" id="KW-1185">Reference proteome</keyword>
<sequence length="217" mass="25237">MLDMLNETLYKEEENSKSISTLERQIEQIRKKLNQQLSGNFSDTTQDNKVTILCSDKYFDNRVHNPTPTELEVVVEDYVPLYDNNTERLIEIKEVVIEKEKYNEEFHVSQVTKVGEGFVEANTTSYPKTLKKLEPKLLVMDSKKVAKYKQTNKIVDHPFLATIYSHISCREGAIDMIFGNYKVRFLLFGPTNDPPISGDMFVINTIDDYVYEYTHKT</sequence>
<gene>
    <name evidence="2" type="ORF">LSALG_LOCUS39312</name>
</gene>
<keyword evidence="1" id="KW-0175">Coiled coil</keyword>